<protein>
    <recommendedName>
        <fullName evidence="3">Aminoglycoside phosphotransferase domain-containing protein</fullName>
    </recommendedName>
</protein>
<dbReference type="PANTHER" id="PTHR21310">
    <property type="entry name" value="AMINOGLYCOSIDE PHOSPHOTRANSFERASE-RELATED-RELATED"/>
    <property type="match status" value="1"/>
</dbReference>
<gene>
    <name evidence="1" type="ORF">BP00DRAFT_391060</name>
</gene>
<organism evidence="1 2">
    <name type="scientific">Aspergillus indologenus CBS 114.80</name>
    <dbReference type="NCBI Taxonomy" id="1450541"/>
    <lineage>
        <taxon>Eukaryota</taxon>
        <taxon>Fungi</taxon>
        <taxon>Dikarya</taxon>
        <taxon>Ascomycota</taxon>
        <taxon>Pezizomycotina</taxon>
        <taxon>Eurotiomycetes</taxon>
        <taxon>Eurotiomycetidae</taxon>
        <taxon>Eurotiales</taxon>
        <taxon>Aspergillaceae</taxon>
        <taxon>Aspergillus</taxon>
        <taxon>Aspergillus subgen. Circumdati</taxon>
    </lineage>
</organism>
<reference evidence="1 2" key="1">
    <citation type="submission" date="2018-02" db="EMBL/GenBank/DDBJ databases">
        <title>The genomes of Aspergillus section Nigri reveals drivers in fungal speciation.</title>
        <authorList>
            <consortium name="DOE Joint Genome Institute"/>
            <person name="Vesth T.C."/>
            <person name="Nybo J."/>
            <person name="Theobald S."/>
            <person name="Brandl J."/>
            <person name="Frisvad J.C."/>
            <person name="Nielsen K.F."/>
            <person name="Lyhne E.K."/>
            <person name="Kogle M.E."/>
            <person name="Kuo A."/>
            <person name="Riley R."/>
            <person name="Clum A."/>
            <person name="Nolan M."/>
            <person name="Lipzen A."/>
            <person name="Salamov A."/>
            <person name="Henrissat B."/>
            <person name="Wiebenga A."/>
            <person name="De vries R.P."/>
            <person name="Grigoriev I.V."/>
            <person name="Mortensen U.H."/>
            <person name="Andersen M.R."/>
            <person name="Baker S.E."/>
        </authorList>
    </citation>
    <scope>NUCLEOTIDE SEQUENCE [LARGE SCALE GENOMIC DNA]</scope>
    <source>
        <strain evidence="1 2">CBS 114.80</strain>
    </source>
</reference>
<dbReference type="EMBL" id="KZ825478">
    <property type="protein sequence ID" value="PYI34152.1"/>
    <property type="molecule type" value="Genomic_DNA"/>
</dbReference>
<sequence length="515" mass="60179">MKTTLPLLGEQSISLEDALADDDNILHRLDYPQKKEEFWLHLRSHRSEIEELVSFHLRAKHCQVADEANWLFGSYNVCIPVYVNPPSEQTVLVRIPLPFKIGEINNPGNVDEKLRCEVATYIWIHENCPTVPIPSLYGFAFPDGQTFAEASSVPFLSRFQWRITRTIRSLLGFPTTCPYVGLRRSNLLKTGYMIISYVNKGQMLSNSWAQYLLDDKSRRQNLFRGLANIMVTLNRTQLPKIGSLTLDNDGLIGLTNRPLTLRLQTFENEGIPTIPRALTYQAVEPYILDLLQCHDNRIYYQPNAVHNLKDGQEQFASLTMMRGLLHQFVSRRYRDGPFMLTLTDLHPSNIFVDEDWHITSLIDLEWACSFPAELQTPPYWLSGRPIDDIEHGEHLQTFEEIINEFMDIFEEQEQNLQGSNAFQAQIMKQCWKRGSFWYFQAAHSPKGLCRVFNEHIQRRFCEEHCTQRVFDRTVSPYWRAGAEDFIQKKLKEEAEYKDRLKERFDEFDNNDDLHF</sequence>
<evidence type="ECO:0000313" key="2">
    <source>
        <dbReference type="Proteomes" id="UP000248817"/>
    </source>
</evidence>
<dbReference type="PANTHER" id="PTHR21310:SF37">
    <property type="entry name" value="AMINOGLYCOSIDE PHOSPHOTRANSFERASE DOMAIN-CONTAINING PROTEIN"/>
    <property type="match status" value="1"/>
</dbReference>
<dbReference type="SUPFAM" id="SSF56112">
    <property type="entry name" value="Protein kinase-like (PK-like)"/>
    <property type="match status" value="1"/>
</dbReference>
<name>A0A2V5IFX4_9EURO</name>
<dbReference type="AlphaFoldDB" id="A0A2V5IFX4"/>
<proteinExistence type="predicted"/>
<evidence type="ECO:0008006" key="3">
    <source>
        <dbReference type="Google" id="ProtNLM"/>
    </source>
</evidence>
<evidence type="ECO:0000313" key="1">
    <source>
        <dbReference type="EMBL" id="PYI34152.1"/>
    </source>
</evidence>
<dbReference type="InterPro" id="IPR011009">
    <property type="entry name" value="Kinase-like_dom_sf"/>
</dbReference>
<dbReference type="Proteomes" id="UP000248817">
    <property type="component" value="Unassembled WGS sequence"/>
</dbReference>
<keyword evidence="2" id="KW-1185">Reference proteome</keyword>
<accession>A0A2V5IFX4</accession>
<dbReference type="InterPro" id="IPR051678">
    <property type="entry name" value="AGP_Transferase"/>
</dbReference>